<dbReference type="PANTHER" id="PTHR12172:SF0">
    <property type="entry name" value="CELL CYCLE CHECKPOINT PROTEIN RAD17"/>
    <property type="match status" value="1"/>
</dbReference>
<evidence type="ECO:0000256" key="6">
    <source>
        <dbReference type="ARBA" id="ARBA00023242"/>
    </source>
</evidence>
<name>A0AAW1KS62_POPJA</name>
<evidence type="ECO:0000313" key="9">
    <source>
        <dbReference type="Proteomes" id="UP001458880"/>
    </source>
</evidence>
<dbReference type="GO" id="GO:0033314">
    <property type="term" value="P:mitotic DNA replication checkpoint signaling"/>
    <property type="evidence" value="ECO:0007669"/>
    <property type="project" value="TreeGrafter"/>
</dbReference>
<dbReference type="Gene3D" id="3.40.50.300">
    <property type="entry name" value="P-loop containing nucleotide triphosphate hydrolases"/>
    <property type="match status" value="1"/>
</dbReference>
<evidence type="ECO:0000256" key="5">
    <source>
        <dbReference type="ARBA" id="ARBA00022840"/>
    </source>
</evidence>
<accession>A0AAW1KS62</accession>
<dbReference type="GO" id="GO:0003689">
    <property type="term" value="F:DNA clamp loader activity"/>
    <property type="evidence" value="ECO:0007669"/>
    <property type="project" value="TreeGrafter"/>
</dbReference>
<evidence type="ECO:0000256" key="1">
    <source>
        <dbReference type="ARBA" id="ARBA00004123"/>
    </source>
</evidence>
<evidence type="ECO:0008006" key="10">
    <source>
        <dbReference type="Google" id="ProtNLM"/>
    </source>
</evidence>
<proteinExistence type="inferred from homology"/>
<gene>
    <name evidence="8" type="ORF">QE152_g19250</name>
</gene>
<evidence type="ECO:0000313" key="8">
    <source>
        <dbReference type="EMBL" id="KAK9723317.1"/>
    </source>
</evidence>
<dbReference type="Proteomes" id="UP001458880">
    <property type="component" value="Unassembled WGS sequence"/>
</dbReference>
<dbReference type="GO" id="GO:0003682">
    <property type="term" value="F:chromatin binding"/>
    <property type="evidence" value="ECO:0007669"/>
    <property type="project" value="TreeGrafter"/>
</dbReference>
<dbReference type="GO" id="GO:0005634">
    <property type="term" value="C:nucleus"/>
    <property type="evidence" value="ECO:0007669"/>
    <property type="project" value="UniProtKB-SubCell"/>
</dbReference>
<keyword evidence="7" id="KW-0131">Cell cycle</keyword>
<dbReference type="InterPro" id="IPR004582">
    <property type="entry name" value="Checkpoint_prot_Rad17_Rad24"/>
</dbReference>
<dbReference type="SUPFAM" id="SSF52540">
    <property type="entry name" value="P-loop containing nucleoside triphosphate hydrolases"/>
    <property type="match status" value="1"/>
</dbReference>
<protein>
    <recommendedName>
        <fullName evidence="10">Cell cycle checkpoint protein RAD17</fullName>
    </recommendedName>
</protein>
<comment type="caution">
    <text evidence="8">The sequence shown here is derived from an EMBL/GenBank/DDBJ whole genome shotgun (WGS) entry which is preliminary data.</text>
</comment>
<comment type="similarity">
    <text evidence="2">Belongs to the rad17/RAD24 family.</text>
</comment>
<dbReference type="Pfam" id="PF03215">
    <property type="entry name" value="Rad17"/>
    <property type="match status" value="1"/>
</dbReference>
<evidence type="ECO:0000256" key="7">
    <source>
        <dbReference type="ARBA" id="ARBA00023306"/>
    </source>
</evidence>
<dbReference type="InterPro" id="IPR027417">
    <property type="entry name" value="P-loop_NTPase"/>
</dbReference>
<dbReference type="EMBL" id="JASPKY010000181">
    <property type="protein sequence ID" value="KAK9723317.1"/>
    <property type="molecule type" value="Genomic_DNA"/>
</dbReference>
<keyword evidence="9" id="KW-1185">Reference proteome</keyword>
<keyword evidence="4" id="KW-0227">DNA damage</keyword>
<evidence type="ECO:0000256" key="4">
    <source>
        <dbReference type="ARBA" id="ARBA00022763"/>
    </source>
</evidence>
<keyword evidence="5" id="KW-0067">ATP-binding</keyword>
<sequence>MSAKKGWKSFKFNCVNGNSKNVKQDNFPQQIAKTQFKGFNFEEKIIPQSVEDLAVHSRKISDVEFWLNNNVVSQSGNHKSSILLITGPTGCGKTATVKVLCKKLNIEISEWINPVDKDKDYVVGQTTQVLEFLSQSKYPSLLCINKPKVILIEDFPNSVIYNPTDMITILEKCGTCEKSVIFICTELSNLNMNLPQTLFPDEVRQQFSIYNVSFNATSTTLMMKAVKRARSIIELHTDMSNIPDTIIDEIVSSSMGDIRCAVNQFYFTCSKACNDLFPSTPPPKSSNKRKRKPKNDMKNQIMLKNERLSFFHGIGRVLNPKREEKNGSWRLKCDIGALVDEIGCC</sequence>
<evidence type="ECO:0000256" key="2">
    <source>
        <dbReference type="ARBA" id="ARBA00006168"/>
    </source>
</evidence>
<keyword evidence="6" id="KW-0539">Nucleus</keyword>
<reference evidence="8 9" key="1">
    <citation type="journal article" date="2024" name="BMC Genomics">
        <title>De novo assembly and annotation of Popillia japonica's genome with initial clues to its potential as an invasive pest.</title>
        <authorList>
            <person name="Cucini C."/>
            <person name="Boschi S."/>
            <person name="Funari R."/>
            <person name="Cardaioli E."/>
            <person name="Iannotti N."/>
            <person name="Marturano G."/>
            <person name="Paoli F."/>
            <person name="Bruttini M."/>
            <person name="Carapelli A."/>
            <person name="Frati F."/>
            <person name="Nardi F."/>
        </authorList>
    </citation>
    <scope>NUCLEOTIDE SEQUENCE [LARGE SCALE GENOMIC DNA]</scope>
    <source>
        <strain evidence="8">DMR45628</strain>
    </source>
</reference>
<dbReference type="GO" id="GO:0005524">
    <property type="term" value="F:ATP binding"/>
    <property type="evidence" value="ECO:0007669"/>
    <property type="project" value="UniProtKB-KW"/>
</dbReference>
<dbReference type="PANTHER" id="PTHR12172">
    <property type="entry name" value="CELL CYCLE CHECKPOINT PROTEIN RAD17"/>
    <property type="match status" value="1"/>
</dbReference>
<dbReference type="GO" id="GO:0000077">
    <property type="term" value="P:DNA damage checkpoint signaling"/>
    <property type="evidence" value="ECO:0007669"/>
    <property type="project" value="TreeGrafter"/>
</dbReference>
<dbReference type="AlphaFoldDB" id="A0AAW1KS62"/>
<comment type="subcellular location">
    <subcellularLocation>
        <location evidence="1">Nucleus</location>
    </subcellularLocation>
</comment>
<keyword evidence="3" id="KW-0547">Nucleotide-binding</keyword>
<dbReference type="GO" id="GO:0006281">
    <property type="term" value="P:DNA repair"/>
    <property type="evidence" value="ECO:0007669"/>
    <property type="project" value="InterPro"/>
</dbReference>
<evidence type="ECO:0000256" key="3">
    <source>
        <dbReference type="ARBA" id="ARBA00022741"/>
    </source>
</evidence>
<organism evidence="8 9">
    <name type="scientific">Popillia japonica</name>
    <name type="common">Japanese beetle</name>
    <dbReference type="NCBI Taxonomy" id="7064"/>
    <lineage>
        <taxon>Eukaryota</taxon>
        <taxon>Metazoa</taxon>
        <taxon>Ecdysozoa</taxon>
        <taxon>Arthropoda</taxon>
        <taxon>Hexapoda</taxon>
        <taxon>Insecta</taxon>
        <taxon>Pterygota</taxon>
        <taxon>Neoptera</taxon>
        <taxon>Endopterygota</taxon>
        <taxon>Coleoptera</taxon>
        <taxon>Polyphaga</taxon>
        <taxon>Scarabaeiformia</taxon>
        <taxon>Scarabaeidae</taxon>
        <taxon>Rutelinae</taxon>
        <taxon>Popillia</taxon>
    </lineage>
</organism>